<evidence type="ECO:0000313" key="3">
    <source>
        <dbReference type="Proteomes" id="UP000241854"/>
    </source>
</evidence>
<name>A0A2R4P362_9BACT</name>
<accession>A0A2R4P362</accession>
<feature type="chain" id="PRO_5015358077" description="Lipoprotein" evidence="1">
    <location>
        <begin position="18"/>
        <end position="206"/>
    </location>
</feature>
<feature type="signal peptide" evidence="1">
    <location>
        <begin position="1"/>
        <end position="17"/>
    </location>
</feature>
<reference evidence="2 3" key="1">
    <citation type="journal article" date="2018" name="Emerg. Microbes Infect.">
        <title>Genomic analysis of oral Campylobacter concisus strains identified a potential bacterial molecular marker associated with active Crohn's disease.</title>
        <authorList>
            <person name="Liu F."/>
            <person name="Ma R."/>
            <person name="Tay C.Y.A."/>
            <person name="Octavia S."/>
            <person name="Lan R."/>
            <person name="Chung H.K.L."/>
            <person name="Riordan S.M."/>
            <person name="Grimm M.C."/>
            <person name="Leong R.W."/>
            <person name="Tanaka M.M."/>
            <person name="Connor S."/>
            <person name="Zhang L."/>
        </authorList>
    </citation>
    <scope>NUCLEOTIDE SEQUENCE [LARGE SCALE GENOMIC DNA]</scope>
    <source>
        <strain evidence="2 3">P2CDO4</strain>
        <plasmid evidence="2">pICON</plasmid>
    </source>
</reference>
<geneLocation type="plasmid" evidence="3">
    <name>picon</name>
</geneLocation>
<keyword evidence="2" id="KW-0614">Plasmid</keyword>
<dbReference type="Proteomes" id="UP000241854">
    <property type="component" value="Plasmid pICON"/>
</dbReference>
<dbReference type="PROSITE" id="PS51257">
    <property type="entry name" value="PROKAR_LIPOPROTEIN"/>
    <property type="match status" value="1"/>
</dbReference>
<keyword evidence="1" id="KW-0732">Signal</keyword>
<evidence type="ECO:0000256" key="1">
    <source>
        <dbReference type="SAM" id="SignalP"/>
    </source>
</evidence>
<sequence>MKNKTLLASLFLVVALAGCSTKGAISKNDLETRGCEAFNFDSLLLSKAHSVEFVDFRSADERNFQNGLWTTKEYCDMSRLSLTELIVKYGEKTSHTNIVTVGKGKLIKQDDLTPTRVEIQGSKLQYQRQEGKSTFNFVAANGKDVINFKEGEHIKLDGVGYRFYNRREYKNAKELWQIEVIDDAGAISTMDLNQNKFMFGSYKIIF</sequence>
<proteinExistence type="predicted"/>
<dbReference type="AlphaFoldDB" id="A0A2R4P362"/>
<gene>
    <name evidence="2" type="ORF">CCS77_2099</name>
</gene>
<evidence type="ECO:0000313" key="2">
    <source>
        <dbReference type="EMBL" id="AVX45105.1"/>
    </source>
</evidence>
<dbReference type="RefSeq" id="WP_107917407.1">
    <property type="nucleotide sequence ID" value="NZ_CP021643.1"/>
</dbReference>
<protein>
    <recommendedName>
        <fullName evidence="4">Lipoprotein</fullName>
    </recommendedName>
</protein>
<evidence type="ECO:0008006" key="4">
    <source>
        <dbReference type="Google" id="ProtNLM"/>
    </source>
</evidence>
<dbReference type="EMBL" id="CP021643">
    <property type="protein sequence ID" value="AVX45105.1"/>
    <property type="molecule type" value="Genomic_DNA"/>
</dbReference>
<organism evidence="2 3">
    <name type="scientific">Campylobacter concisus</name>
    <dbReference type="NCBI Taxonomy" id="199"/>
    <lineage>
        <taxon>Bacteria</taxon>
        <taxon>Pseudomonadati</taxon>
        <taxon>Campylobacterota</taxon>
        <taxon>Epsilonproteobacteria</taxon>
        <taxon>Campylobacterales</taxon>
        <taxon>Campylobacteraceae</taxon>
        <taxon>Campylobacter</taxon>
    </lineage>
</organism>